<dbReference type="PANTHER" id="PTHR46560">
    <property type="entry name" value="CYPHER, ISOFORM B"/>
    <property type="match status" value="1"/>
</dbReference>
<keyword evidence="1" id="KW-1133">Transmembrane helix</keyword>
<feature type="chain" id="PRO_5043013006" description="ZP domain-containing protein" evidence="2">
    <location>
        <begin position="25"/>
        <end position="494"/>
    </location>
</feature>
<dbReference type="InterPro" id="IPR000742">
    <property type="entry name" value="EGF"/>
</dbReference>
<proteinExistence type="predicted"/>
<evidence type="ECO:0000256" key="1">
    <source>
        <dbReference type="SAM" id="Phobius"/>
    </source>
</evidence>
<protein>
    <recommendedName>
        <fullName evidence="3">ZP domain-containing protein</fullName>
    </recommendedName>
</protein>
<evidence type="ECO:0000259" key="3">
    <source>
        <dbReference type="PROSITE" id="PS51034"/>
    </source>
</evidence>
<dbReference type="Proteomes" id="UP001347796">
    <property type="component" value="Unassembled WGS sequence"/>
</dbReference>
<dbReference type="EMBL" id="JAZGQO010000007">
    <property type="protein sequence ID" value="KAK6181716.1"/>
    <property type="molecule type" value="Genomic_DNA"/>
</dbReference>
<keyword evidence="1" id="KW-0472">Membrane</keyword>
<dbReference type="PROSITE" id="PS51034">
    <property type="entry name" value="ZP_2"/>
    <property type="match status" value="1"/>
</dbReference>
<accession>A0AAN8JSC0</accession>
<feature type="transmembrane region" description="Helical" evidence="1">
    <location>
        <begin position="440"/>
        <end position="463"/>
    </location>
</feature>
<keyword evidence="5" id="KW-1185">Reference proteome</keyword>
<dbReference type="Pfam" id="PF25272">
    <property type="entry name" value="VERL_C"/>
    <property type="match status" value="1"/>
</dbReference>
<sequence>MFFFQMSWVEKATVLLVAIGCVNSMYFDCRRIGQECANGTPCDPDTGICVCDAAHQGHDCGLDITAIVTTGPEVCDPPCEMASICQKVGSQSKCYCADDAYYGAACENRRAVATCSGDAITITIVPYPAFSGLVYIKDNRTDTSCAFTGTTDPVTGILQYEASLAFNSDCSILKTPDQPAIGDAIYDAEVIIQNSPSFETSLDIVVKATCVHMNSGIATVSNDVGSVAVDQRANLTEDQTMTTYEPVLFAVQKANGMAIIPPLYIGTPLRLYFPMADTRKYTSLLLLSCDALNGPDAPQPVRVRLVDNGCPTADGISVMKGGIVYDNIVPSAIVYFSLFRFSNSPVISFECNVKVCEPSDVTCAPPQCNAQPGSVRRRRSAISGGSSAEIVLKETLTVLDPSDKIVVPVVPSNELPKKNVETVDQENQVQQEKCFQSEGIVVIIVILVVAVVLLFVVTMCLTVRFIKSKSQVKVIETPTPMTAERMIRIPRLNF</sequence>
<dbReference type="InterPro" id="IPR057371">
    <property type="entry name" value="VERL_C"/>
</dbReference>
<dbReference type="InterPro" id="IPR001507">
    <property type="entry name" value="ZP_dom"/>
</dbReference>
<keyword evidence="1" id="KW-0812">Transmembrane</keyword>
<evidence type="ECO:0000313" key="5">
    <source>
        <dbReference type="Proteomes" id="UP001347796"/>
    </source>
</evidence>
<dbReference type="Gene3D" id="2.60.40.4100">
    <property type="entry name" value="Zona pellucida, ZP-C domain"/>
    <property type="match status" value="1"/>
</dbReference>
<comment type="caution">
    <text evidence="4">The sequence shown here is derived from an EMBL/GenBank/DDBJ whole genome shotgun (WGS) entry which is preliminary data.</text>
</comment>
<organism evidence="4 5">
    <name type="scientific">Patella caerulea</name>
    <name type="common">Rayed Mediterranean limpet</name>
    <dbReference type="NCBI Taxonomy" id="87958"/>
    <lineage>
        <taxon>Eukaryota</taxon>
        <taxon>Metazoa</taxon>
        <taxon>Spiralia</taxon>
        <taxon>Lophotrochozoa</taxon>
        <taxon>Mollusca</taxon>
        <taxon>Gastropoda</taxon>
        <taxon>Patellogastropoda</taxon>
        <taxon>Patelloidea</taxon>
        <taxon>Patellidae</taxon>
        <taxon>Patella</taxon>
    </lineage>
</organism>
<feature type="domain" description="ZP" evidence="3">
    <location>
        <begin position="114"/>
        <end position="375"/>
    </location>
</feature>
<gene>
    <name evidence="4" type="ORF">SNE40_009516</name>
</gene>
<dbReference type="SMART" id="SM00241">
    <property type="entry name" value="ZP"/>
    <property type="match status" value="1"/>
</dbReference>
<dbReference type="AlphaFoldDB" id="A0AAN8JSC0"/>
<dbReference type="InterPro" id="IPR042235">
    <property type="entry name" value="ZP-C_dom"/>
</dbReference>
<evidence type="ECO:0000256" key="2">
    <source>
        <dbReference type="SAM" id="SignalP"/>
    </source>
</evidence>
<reference evidence="4 5" key="1">
    <citation type="submission" date="2024-01" db="EMBL/GenBank/DDBJ databases">
        <title>The genome of the rayed Mediterranean limpet Patella caerulea (Linnaeus, 1758).</title>
        <authorList>
            <person name="Anh-Thu Weber A."/>
            <person name="Halstead-Nussloch G."/>
        </authorList>
    </citation>
    <scope>NUCLEOTIDE SEQUENCE [LARGE SCALE GENOMIC DNA]</scope>
    <source>
        <strain evidence="4">AATW-2023a</strain>
        <tissue evidence="4">Whole specimen</tissue>
    </source>
</reference>
<keyword evidence="2" id="KW-0732">Signal</keyword>
<feature type="signal peptide" evidence="2">
    <location>
        <begin position="1"/>
        <end position="24"/>
    </location>
</feature>
<dbReference type="PROSITE" id="PS00022">
    <property type="entry name" value="EGF_1"/>
    <property type="match status" value="1"/>
</dbReference>
<dbReference type="PANTHER" id="PTHR46560:SF5">
    <property type="entry name" value="CYPHER, ISOFORM B"/>
    <property type="match status" value="1"/>
</dbReference>
<name>A0AAN8JSC0_PATCE</name>
<evidence type="ECO:0000313" key="4">
    <source>
        <dbReference type="EMBL" id="KAK6181716.1"/>
    </source>
</evidence>